<evidence type="ECO:0000313" key="8">
    <source>
        <dbReference type="Proteomes" id="UP001596312"/>
    </source>
</evidence>
<keyword evidence="3 4" id="KW-0687">Ribonucleoprotein</keyword>
<dbReference type="PANTHER" id="PTHR11593:SF10">
    <property type="entry name" value="60S RIBOSOMAL PROTEIN L17"/>
    <property type="match status" value="1"/>
</dbReference>
<dbReference type="HAMAP" id="MF_01331_A">
    <property type="entry name" value="Ribosomal_uL22_A"/>
    <property type="match status" value="1"/>
</dbReference>
<dbReference type="NCBIfam" id="NF003260">
    <property type="entry name" value="PRK04223.1"/>
    <property type="match status" value="1"/>
</dbReference>
<reference evidence="7 8" key="1">
    <citation type="journal article" date="2019" name="Int. J. Syst. Evol. Microbiol.">
        <title>The Global Catalogue of Microorganisms (GCM) 10K type strain sequencing project: providing services to taxonomists for standard genome sequencing and annotation.</title>
        <authorList>
            <consortium name="The Broad Institute Genomics Platform"/>
            <consortium name="The Broad Institute Genome Sequencing Center for Infectious Disease"/>
            <person name="Wu L."/>
            <person name="Ma J."/>
        </authorList>
    </citation>
    <scope>NUCLEOTIDE SEQUENCE [LARGE SCALE GENOMIC DNA]</scope>
    <source>
        <strain evidence="7 8">CGMCC 1.3240</strain>
    </source>
</reference>
<dbReference type="GO" id="GO:0006412">
    <property type="term" value="P:translation"/>
    <property type="evidence" value="ECO:0007669"/>
    <property type="project" value="UniProtKB-UniRule"/>
</dbReference>
<keyword evidence="2 4" id="KW-0689">Ribosomal protein</keyword>
<name>A0ABD5V4J1_9EURY</name>
<keyword evidence="4 6" id="KW-0694">RNA-binding</keyword>
<dbReference type="CDD" id="cd00336">
    <property type="entry name" value="Ribosomal_L22"/>
    <property type="match status" value="1"/>
</dbReference>
<dbReference type="AlphaFoldDB" id="A0ABD5V4J1"/>
<dbReference type="PANTHER" id="PTHR11593">
    <property type="entry name" value="60S RIBOSOMAL PROTEIN L17"/>
    <property type="match status" value="1"/>
</dbReference>
<dbReference type="Gene3D" id="3.90.470.10">
    <property type="entry name" value="Ribosomal protein L22/L17"/>
    <property type="match status" value="1"/>
</dbReference>
<evidence type="ECO:0000256" key="5">
    <source>
        <dbReference type="RuleBase" id="RU004005"/>
    </source>
</evidence>
<dbReference type="GO" id="GO:0022625">
    <property type="term" value="C:cytosolic large ribosomal subunit"/>
    <property type="evidence" value="ECO:0007669"/>
    <property type="project" value="UniProtKB-UniRule"/>
</dbReference>
<dbReference type="NCBIfam" id="TIGR01038">
    <property type="entry name" value="uL22_arch_euk"/>
    <property type="match status" value="1"/>
</dbReference>
<dbReference type="GO" id="GO:0019843">
    <property type="term" value="F:rRNA binding"/>
    <property type="evidence" value="ECO:0007669"/>
    <property type="project" value="UniProtKB-UniRule"/>
</dbReference>
<comment type="similarity">
    <text evidence="1 4 5">Belongs to the universal ribosomal protein uL22 family.</text>
</comment>
<comment type="function">
    <text evidence="4">The globular domain of the protein is located near the polypeptide exit tunnel on the outside of the subunit, while an extended beta-hairpin is found that lines the wall of the exit tunnel in the center of the 70S ribosome.</text>
</comment>
<comment type="subunit">
    <text evidence="4 6">Part of the 50S ribosomal subunit.</text>
</comment>
<dbReference type="Proteomes" id="UP001596312">
    <property type="component" value="Unassembled WGS sequence"/>
</dbReference>
<proteinExistence type="inferred from homology"/>
<dbReference type="InterPro" id="IPR057265">
    <property type="entry name" value="Ribosomal_uL22_arc-type"/>
</dbReference>
<dbReference type="SUPFAM" id="SSF54843">
    <property type="entry name" value="Ribosomal protein L22"/>
    <property type="match status" value="1"/>
</dbReference>
<evidence type="ECO:0000313" key="7">
    <source>
        <dbReference type="EMBL" id="MFC6903779.1"/>
    </source>
</evidence>
<comment type="caution">
    <text evidence="7">The sequence shown here is derived from an EMBL/GenBank/DDBJ whole genome shotgun (WGS) entry which is preliminary data.</text>
</comment>
<keyword evidence="4 6" id="KW-0699">rRNA-binding</keyword>
<evidence type="ECO:0000256" key="2">
    <source>
        <dbReference type="ARBA" id="ARBA00022980"/>
    </source>
</evidence>
<accession>A0ABD5V4J1</accession>
<dbReference type="GO" id="GO:0003735">
    <property type="term" value="F:structural constituent of ribosome"/>
    <property type="evidence" value="ECO:0007669"/>
    <property type="project" value="UniProtKB-UniRule"/>
</dbReference>
<comment type="function">
    <text evidence="4 6">This protein binds specifically to 23S rRNA. It makes multiple contacts with different domains of the 23S rRNA in the assembled 50S subunit and ribosome.</text>
</comment>
<dbReference type="InterPro" id="IPR036394">
    <property type="entry name" value="Ribosomal_uL22_sf"/>
</dbReference>
<evidence type="ECO:0000256" key="4">
    <source>
        <dbReference type="HAMAP-Rule" id="MF_01331"/>
    </source>
</evidence>
<dbReference type="RefSeq" id="WP_340602267.1">
    <property type="nucleotide sequence ID" value="NZ_JBBMXV010000001.1"/>
</dbReference>
<evidence type="ECO:0000256" key="1">
    <source>
        <dbReference type="ARBA" id="ARBA00009451"/>
    </source>
</evidence>
<keyword evidence="8" id="KW-1185">Reference proteome</keyword>
<dbReference type="Pfam" id="PF00237">
    <property type="entry name" value="Ribosomal_L22"/>
    <property type="match status" value="1"/>
</dbReference>
<dbReference type="InterPro" id="IPR001063">
    <property type="entry name" value="Ribosomal_uL22"/>
</dbReference>
<protein>
    <recommendedName>
        <fullName evidence="4">Large ribosomal subunit protein uL22</fullName>
    </recommendedName>
</protein>
<sequence length="155" mass="17092">MGISYSVDADPETTAKAMLRERPMSHKHSKEVAREIKGKTAGEAIEYLEAVVAEERSVPFKSHNSNVGHRNDIDGWDAGRYPNKVSKAFIELLENAVGNADHQGFDGEAMEIMHVAAHKVGESPGRKPRAMGRATAWNTPEVDVELILEDPEEDN</sequence>
<dbReference type="InterPro" id="IPR005721">
    <property type="entry name" value="Ribosomal_uL22_euk/arc"/>
</dbReference>
<evidence type="ECO:0000256" key="6">
    <source>
        <dbReference type="RuleBase" id="RU004007"/>
    </source>
</evidence>
<evidence type="ECO:0000256" key="3">
    <source>
        <dbReference type="ARBA" id="ARBA00023274"/>
    </source>
</evidence>
<dbReference type="EMBL" id="JBHSXQ010000001">
    <property type="protein sequence ID" value="MFC6903779.1"/>
    <property type="molecule type" value="Genomic_DNA"/>
</dbReference>
<gene>
    <name evidence="4" type="primary">rpl22</name>
    <name evidence="7" type="ORF">ACFQGH_01055</name>
</gene>
<organism evidence="7 8">
    <name type="scientific">Halalkalicoccus tibetensis</name>
    <dbReference type="NCBI Taxonomy" id="175632"/>
    <lineage>
        <taxon>Archaea</taxon>
        <taxon>Methanobacteriati</taxon>
        <taxon>Methanobacteriota</taxon>
        <taxon>Stenosarchaea group</taxon>
        <taxon>Halobacteria</taxon>
        <taxon>Halobacteriales</taxon>
        <taxon>Halococcaceae</taxon>
        <taxon>Halalkalicoccus</taxon>
    </lineage>
</organism>